<protein>
    <submittedName>
        <fullName evidence="3">SDR family oxidoreductase</fullName>
    </submittedName>
</protein>
<dbReference type="InterPro" id="IPR036291">
    <property type="entry name" value="NAD(P)-bd_dom_sf"/>
</dbReference>
<name>A0ABN2SGD8_9PSEU</name>
<sequence length="279" mass="28841">MRVDSGAMGGESVEPPGIVLGTPSGLHLAPIGASFGAVGARTVGGMTDRVLLITGASRGLGAATARHAAAAGYRLALVSRRTENLEALTAEIGTDRVLALAADVTDWDQVSNAVTAAEQHFGRLDAVFANAGLLVPTSFFGTGGAEPQRWRDMILTNVYGPAITARAALPALAKTKGHLLITGSVAGRGIRPGNLYSATKWAVSGLAGSIRAEAVGTGVRVTVVQPGIVDTEMITDEMRAKPKLDPGDIARAVLYALEQPPHVDVNEIVIRPTGQDPER</sequence>
<keyword evidence="4" id="KW-1185">Reference proteome</keyword>
<dbReference type="EMBL" id="BAAANN010000043">
    <property type="protein sequence ID" value="GAA1986123.1"/>
    <property type="molecule type" value="Genomic_DNA"/>
</dbReference>
<comment type="similarity">
    <text evidence="1">Belongs to the short-chain dehydrogenases/reductases (SDR) family.</text>
</comment>
<dbReference type="PANTHER" id="PTHR43115:SF4">
    <property type="entry name" value="DEHYDROGENASE_REDUCTASE SDR FAMILY MEMBER 11"/>
    <property type="match status" value="1"/>
</dbReference>
<keyword evidence="2" id="KW-0560">Oxidoreductase</keyword>
<dbReference type="SUPFAM" id="SSF51735">
    <property type="entry name" value="NAD(P)-binding Rossmann-fold domains"/>
    <property type="match status" value="1"/>
</dbReference>
<proteinExistence type="inferred from homology"/>
<dbReference type="Gene3D" id="3.40.50.720">
    <property type="entry name" value="NAD(P)-binding Rossmann-like Domain"/>
    <property type="match status" value="1"/>
</dbReference>
<dbReference type="Pfam" id="PF00106">
    <property type="entry name" value="adh_short"/>
    <property type="match status" value="1"/>
</dbReference>
<dbReference type="PRINTS" id="PR00081">
    <property type="entry name" value="GDHRDH"/>
</dbReference>
<evidence type="ECO:0000313" key="4">
    <source>
        <dbReference type="Proteomes" id="UP001501116"/>
    </source>
</evidence>
<gene>
    <name evidence="3" type="ORF">GCM10009754_74890</name>
</gene>
<dbReference type="InterPro" id="IPR002347">
    <property type="entry name" value="SDR_fam"/>
</dbReference>
<organism evidence="3 4">
    <name type="scientific">Amycolatopsis minnesotensis</name>
    <dbReference type="NCBI Taxonomy" id="337894"/>
    <lineage>
        <taxon>Bacteria</taxon>
        <taxon>Bacillati</taxon>
        <taxon>Actinomycetota</taxon>
        <taxon>Actinomycetes</taxon>
        <taxon>Pseudonocardiales</taxon>
        <taxon>Pseudonocardiaceae</taxon>
        <taxon>Amycolatopsis</taxon>
    </lineage>
</organism>
<evidence type="ECO:0000256" key="2">
    <source>
        <dbReference type="ARBA" id="ARBA00023002"/>
    </source>
</evidence>
<accession>A0ABN2SGD8</accession>
<reference evidence="3 4" key="1">
    <citation type="journal article" date="2019" name="Int. J. Syst. Evol. Microbiol.">
        <title>The Global Catalogue of Microorganisms (GCM) 10K type strain sequencing project: providing services to taxonomists for standard genome sequencing and annotation.</title>
        <authorList>
            <consortium name="The Broad Institute Genomics Platform"/>
            <consortium name="The Broad Institute Genome Sequencing Center for Infectious Disease"/>
            <person name="Wu L."/>
            <person name="Ma J."/>
        </authorList>
    </citation>
    <scope>NUCLEOTIDE SEQUENCE [LARGE SCALE GENOMIC DNA]</scope>
    <source>
        <strain evidence="3 4">JCM 14545</strain>
    </source>
</reference>
<evidence type="ECO:0000313" key="3">
    <source>
        <dbReference type="EMBL" id="GAA1986123.1"/>
    </source>
</evidence>
<dbReference type="Proteomes" id="UP001501116">
    <property type="component" value="Unassembled WGS sequence"/>
</dbReference>
<comment type="caution">
    <text evidence="3">The sequence shown here is derived from an EMBL/GenBank/DDBJ whole genome shotgun (WGS) entry which is preliminary data.</text>
</comment>
<dbReference type="PANTHER" id="PTHR43115">
    <property type="entry name" value="DEHYDROGENASE/REDUCTASE SDR FAMILY MEMBER 11"/>
    <property type="match status" value="1"/>
</dbReference>
<evidence type="ECO:0000256" key="1">
    <source>
        <dbReference type="ARBA" id="ARBA00006484"/>
    </source>
</evidence>